<keyword evidence="1" id="KW-0521">NADP</keyword>
<dbReference type="AlphaFoldDB" id="A0A4R6AFE7"/>
<feature type="binding site" evidence="1">
    <location>
        <position position="208"/>
    </location>
    <ligand>
        <name>FAD</name>
        <dbReference type="ChEBI" id="CHEBI:57692"/>
        <note>ligand shared between neighboring subunits</note>
    </ligand>
</feature>
<keyword evidence="1" id="KW-0274">FAD</keyword>
<feature type="active site" description="Involved in ionization of N3 of dUMP, leading to its activation" evidence="1">
    <location>
        <position position="213"/>
    </location>
</feature>
<dbReference type="GO" id="GO:0050660">
    <property type="term" value="F:flavin adenine dinucleotide binding"/>
    <property type="evidence" value="ECO:0007669"/>
    <property type="project" value="UniProtKB-UniRule"/>
</dbReference>
<proteinExistence type="inferred from homology"/>
<dbReference type="GO" id="GO:0006231">
    <property type="term" value="P:dTMP biosynthetic process"/>
    <property type="evidence" value="ECO:0007669"/>
    <property type="project" value="UniProtKB-UniRule"/>
</dbReference>
<dbReference type="EMBL" id="SNAA01000003">
    <property type="protein sequence ID" value="TDL81822.1"/>
    <property type="molecule type" value="Genomic_DNA"/>
</dbReference>
<comment type="subunit">
    <text evidence="1">Homotetramer.</text>
</comment>
<keyword evidence="1 2" id="KW-0808">Transferase</keyword>
<dbReference type="InterPro" id="IPR003669">
    <property type="entry name" value="Thymidylate_synthase_ThyX"/>
</dbReference>
<dbReference type="HAMAP" id="MF_01408">
    <property type="entry name" value="ThyX"/>
    <property type="match status" value="1"/>
</dbReference>
<organism evidence="2 3">
    <name type="scientific">Palleronia sediminis</name>
    <dbReference type="NCBI Taxonomy" id="2547833"/>
    <lineage>
        <taxon>Bacteria</taxon>
        <taxon>Pseudomonadati</taxon>
        <taxon>Pseudomonadota</taxon>
        <taxon>Alphaproteobacteria</taxon>
        <taxon>Rhodobacterales</taxon>
        <taxon>Roseobacteraceae</taxon>
        <taxon>Palleronia</taxon>
    </lineage>
</organism>
<evidence type="ECO:0000256" key="1">
    <source>
        <dbReference type="HAMAP-Rule" id="MF_01408"/>
    </source>
</evidence>
<comment type="caution">
    <text evidence="2">The sequence shown here is derived from an EMBL/GenBank/DDBJ whole genome shotgun (WGS) entry which is preliminary data.</text>
</comment>
<evidence type="ECO:0000313" key="2">
    <source>
        <dbReference type="EMBL" id="TDL81822.1"/>
    </source>
</evidence>
<dbReference type="GO" id="GO:0006235">
    <property type="term" value="P:dTTP biosynthetic process"/>
    <property type="evidence" value="ECO:0007669"/>
    <property type="project" value="UniProtKB-UniRule"/>
</dbReference>
<comment type="similarity">
    <text evidence="1">Belongs to the thymidylate synthase ThyX family.</text>
</comment>
<comment type="catalytic activity">
    <reaction evidence="1">
        <text>dUMP + (6R)-5,10-methylene-5,6,7,8-tetrahydrofolate + NADPH + H(+) = dTMP + (6S)-5,6,7,8-tetrahydrofolate + NADP(+)</text>
        <dbReference type="Rhea" id="RHEA:29043"/>
        <dbReference type="ChEBI" id="CHEBI:15378"/>
        <dbReference type="ChEBI" id="CHEBI:15636"/>
        <dbReference type="ChEBI" id="CHEBI:57453"/>
        <dbReference type="ChEBI" id="CHEBI:57783"/>
        <dbReference type="ChEBI" id="CHEBI:58349"/>
        <dbReference type="ChEBI" id="CHEBI:63528"/>
        <dbReference type="ChEBI" id="CHEBI:246422"/>
        <dbReference type="EC" id="2.1.1.148"/>
    </reaction>
</comment>
<feature type="binding site" evidence="1">
    <location>
        <position position="108"/>
    </location>
    <ligand>
        <name>FAD</name>
        <dbReference type="ChEBI" id="CHEBI:57692"/>
        <note>ligand shared between neighboring subunits</note>
    </ligand>
</feature>
<dbReference type="PANTHER" id="PTHR34934:SF1">
    <property type="entry name" value="FLAVIN-DEPENDENT THYMIDYLATE SYNTHASE"/>
    <property type="match status" value="1"/>
</dbReference>
<keyword evidence="3" id="KW-1185">Reference proteome</keyword>
<dbReference type="RefSeq" id="WP_133395772.1">
    <property type="nucleotide sequence ID" value="NZ_SNAA01000003.1"/>
</dbReference>
<dbReference type="PANTHER" id="PTHR34934">
    <property type="entry name" value="FLAVIN-DEPENDENT THYMIDYLATE SYNTHASE"/>
    <property type="match status" value="1"/>
</dbReference>
<keyword evidence="1 2" id="KW-0489">Methyltransferase</keyword>
<evidence type="ECO:0000313" key="3">
    <source>
        <dbReference type="Proteomes" id="UP000295701"/>
    </source>
</evidence>
<dbReference type="SUPFAM" id="SSF69796">
    <property type="entry name" value="Thymidylate synthase-complementing protein Thy1"/>
    <property type="match status" value="1"/>
</dbReference>
<comment type="pathway">
    <text evidence="1">Pyrimidine metabolism; dTTP biosynthesis.</text>
</comment>
<reference evidence="2 3" key="1">
    <citation type="submission" date="2019-03" db="EMBL/GenBank/DDBJ databases">
        <title>Primorskyibacter sp. SS33 isolated from sediments.</title>
        <authorList>
            <person name="Xunke S."/>
        </authorList>
    </citation>
    <scope>NUCLEOTIDE SEQUENCE [LARGE SCALE GENOMIC DNA]</scope>
    <source>
        <strain evidence="2 3">SS33</strain>
    </source>
</reference>
<dbReference type="InterPro" id="IPR036098">
    <property type="entry name" value="Thymidylate_synthase_ThyX_sf"/>
</dbReference>
<feature type="binding site" evidence="1">
    <location>
        <position position="78"/>
    </location>
    <ligand>
        <name>FAD</name>
        <dbReference type="ChEBI" id="CHEBI:57692"/>
        <note>ligand shared between neighboring subunits</note>
    </ligand>
</feature>
<comment type="caution">
    <text evidence="1">Lacks conserved residue(s) required for the propagation of feature annotation.</text>
</comment>
<feature type="binding site" evidence="1">
    <location>
        <begin position="101"/>
        <end position="103"/>
    </location>
    <ligand>
        <name>FAD</name>
        <dbReference type="ChEBI" id="CHEBI:57692"/>
        <note>ligand shared between neighboring subunits</note>
    </ligand>
</feature>
<dbReference type="CDD" id="cd20175">
    <property type="entry name" value="ThyX"/>
    <property type="match status" value="1"/>
</dbReference>
<accession>A0A4R6AFE7</accession>
<name>A0A4R6AFE7_9RHOB</name>
<dbReference type="NCBIfam" id="TIGR02170">
    <property type="entry name" value="thyX"/>
    <property type="match status" value="1"/>
</dbReference>
<feature type="binding site" evidence="1">
    <location>
        <begin position="98"/>
        <end position="101"/>
    </location>
    <ligand>
        <name>dUMP</name>
        <dbReference type="ChEBI" id="CHEBI:246422"/>
        <note>ligand shared between dimeric partners</note>
    </ligand>
</feature>
<dbReference type="Pfam" id="PF02511">
    <property type="entry name" value="Thy1"/>
    <property type="match status" value="1"/>
</dbReference>
<comment type="function">
    <text evidence="1">Catalyzes the reductive methylation of 2'-deoxyuridine-5'-monophosphate (dUMP) to 2'-deoxythymidine-5'-monophosphate (dTMP) while utilizing 5,10-methylenetetrahydrofolate (mTHF) as the methyl donor, and NADPH and FADH(2) as the reductant.</text>
</comment>
<dbReference type="UniPathway" id="UPA00575"/>
<protein>
    <recommendedName>
        <fullName evidence="1">Flavin-dependent thymidylate synthase</fullName>
        <shortName evidence="1">FDTS</shortName>
        <ecNumber evidence="1">2.1.1.148</ecNumber>
    </recommendedName>
    <alternativeName>
        <fullName evidence="1">FAD-dependent thymidylate synthase</fullName>
    </alternativeName>
    <alternativeName>
        <fullName evidence="1">Thymidylate synthase ThyX</fullName>
        <shortName evidence="1">TS</shortName>
        <shortName evidence="1">TSase</shortName>
    </alternativeName>
</protein>
<dbReference type="OrthoDB" id="9774464at2"/>
<dbReference type="GO" id="GO:0070402">
    <property type="term" value="F:NADPH binding"/>
    <property type="evidence" value="ECO:0007669"/>
    <property type="project" value="TreeGrafter"/>
</dbReference>
<feature type="binding site" evidence="1">
    <location>
        <position position="213"/>
    </location>
    <ligand>
        <name>dUMP</name>
        <dbReference type="ChEBI" id="CHEBI:246422"/>
        <note>ligand shared between dimeric partners</note>
    </ligand>
</feature>
<dbReference type="GO" id="GO:0032259">
    <property type="term" value="P:methylation"/>
    <property type="evidence" value="ECO:0007669"/>
    <property type="project" value="UniProtKB-KW"/>
</dbReference>
<gene>
    <name evidence="1" type="primary">thyX</name>
    <name evidence="2" type="ORF">E2L08_03980</name>
</gene>
<comment type="cofactor">
    <cofactor evidence="1">
        <name>FAD</name>
        <dbReference type="ChEBI" id="CHEBI:57692"/>
    </cofactor>
    <text evidence="1">Binds 4 FAD per tetramer. Each FAD binding site is formed by three monomers.</text>
</comment>
<dbReference type="Proteomes" id="UP000295701">
    <property type="component" value="Unassembled WGS sequence"/>
</dbReference>
<dbReference type="Gene3D" id="3.30.1360.170">
    <property type="match status" value="1"/>
</dbReference>
<feature type="binding site" description="in other chain" evidence="1">
    <location>
        <position position="186"/>
    </location>
    <ligand>
        <name>dUMP</name>
        <dbReference type="ChEBI" id="CHEBI:246422"/>
        <note>ligand shared between dimeric partners</note>
    </ligand>
</feature>
<dbReference type="GO" id="GO:0004799">
    <property type="term" value="F:thymidylate synthase activity"/>
    <property type="evidence" value="ECO:0007669"/>
    <property type="project" value="TreeGrafter"/>
</dbReference>
<dbReference type="PROSITE" id="PS51331">
    <property type="entry name" value="THYX"/>
    <property type="match status" value="1"/>
</dbReference>
<dbReference type="GO" id="GO:0050797">
    <property type="term" value="F:thymidylate synthase (FAD) activity"/>
    <property type="evidence" value="ECO:0007669"/>
    <property type="project" value="UniProtKB-UniRule"/>
</dbReference>
<feature type="binding site" description="in other chain" evidence="1">
    <location>
        <begin position="108"/>
        <end position="112"/>
    </location>
    <ligand>
        <name>dUMP</name>
        <dbReference type="ChEBI" id="CHEBI:246422"/>
        <note>ligand shared between dimeric partners</note>
    </ligand>
</feature>
<sequence>MNDTHPTGRTRRPVSEAAEAVLYRPVEVLDHGSVTLIDYMGDDESIPNAARMSYGRGTRSVSDNEALLRYLIRNKHETPLEMVQAKFHVKLPIFVARQWMRHRNSYNELSARYSVLDREFYIPAPEHLAAQSRTNRQGRAEVLEGEEAARVLDLLKAESARQYASYTDLLAEEDEDRDGLTRELARMCLGTNIYTQFVWSVSARALLNFLHLRADAHAQYEIRAYATAIIDEIATPWLPITMRAFADYLRDAVSLSRQQADLMRALAAHVPDGAIDPADFGLKGRELRELMDKVPGLEAKLKG</sequence>
<dbReference type="EC" id="2.1.1.148" evidence="1"/>
<keyword evidence="1" id="KW-0545">Nucleotide biosynthesis</keyword>
<keyword evidence="1" id="KW-0285">Flavoprotein</keyword>